<keyword evidence="3" id="KW-1185">Reference proteome</keyword>
<feature type="transmembrane region" description="Helical" evidence="1">
    <location>
        <begin position="7"/>
        <end position="30"/>
    </location>
</feature>
<keyword evidence="1" id="KW-1133">Transmembrane helix</keyword>
<evidence type="ECO:0000313" key="2">
    <source>
        <dbReference type="EMBL" id="PKZ15702.1"/>
    </source>
</evidence>
<dbReference type="AlphaFoldDB" id="A0A2I1M6D6"/>
<name>A0A2I1M6D6_9FIRM</name>
<accession>A0A2I1M6D6</accession>
<sequence length="230" mass="26864">MRSIIKFLAITIITILIPALFMGLATILNFSDMGVLISQMLVILVFVFIFTSLLKYQRKYEKETENMLAGINDIEKLKTLRKDRKTYKSKAAITSKILSQAYSKEEASNLLKYTTTNEDIEHYYSSLINNADKNYRNELREKRDDFEKRYGKKQFIFPDFNENLKVSGKWIIFFFASAFLYNFIPARIIKNDATMAAIMLLGMLFLAVVMVNAILWIVRTLKSYWAKDYL</sequence>
<evidence type="ECO:0000313" key="3">
    <source>
        <dbReference type="Proteomes" id="UP000234335"/>
    </source>
</evidence>
<proteinExistence type="predicted"/>
<gene>
    <name evidence="2" type="ORF">CYJ34_07830</name>
</gene>
<feature type="transmembrane region" description="Helical" evidence="1">
    <location>
        <begin position="170"/>
        <end position="189"/>
    </location>
</feature>
<dbReference type="Proteomes" id="UP000234335">
    <property type="component" value="Unassembled WGS sequence"/>
</dbReference>
<dbReference type="EMBL" id="PKGS01000006">
    <property type="protein sequence ID" value="PKZ15702.1"/>
    <property type="molecule type" value="Genomic_DNA"/>
</dbReference>
<keyword evidence="1" id="KW-0812">Transmembrane</keyword>
<feature type="transmembrane region" description="Helical" evidence="1">
    <location>
        <begin position="195"/>
        <end position="218"/>
    </location>
</feature>
<keyword evidence="1" id="KW-0472">Membrane</keyword>
<feature type="transmembrane region" description="Helical" evidence="1">
    <location>
        <begin position="36"/>
        <end position="54"/>
    </location>
</feature>
<comment type="caution">
    <text evidence="2">The sequence shown here is derived from an EMBL/GenBank/DDBJ whole genome shotgun (WGS) entry which is preliminary data.</text>
</comment>
<protein>
    <submittedName>
        <fullName evidence="2">Uncharacterized protein</fullName>
    </submittedName>
</protein>
<reference evidence="2 3" key="1">
    <citation type="submission" date="2017-12" db="EMBL/GenBank/DDBJ databases">
        <title>Phylogenetic diversity of female urinary microbiome.</title>
        <authorList>
            <person name="Thomas-White K."/>
            <person name="Wolfe A.J."/>
        </authorList>
    </citation>
    <scope>NUCLEOTIDE SEQUENCE [LARGE SCALE GENOMIC DNA]</scope>
    <source>
        <strain evidence="2 3">UMB0119</strain>
    </source>
</reference>
<organism evidence="2 3">
    <name type="scientific">Anaerococcus octavius</name>
    <dbReference type="NCBI Taxonomy" id="54007"/>
    <lineage>
        <taxon>Bacteria</taxon>
        <taxon>Bacillati</taxon>
        <taxon>Bacillota</taxon>
        <taxon>Tissierellia</taxon>
        <taxon>Tissierellales</taxon>
        <taxon>Peptoniphilaceae</taxon>
        <taxon>Anaerococcus</taxon>
    </lineage>
</organism>
<evidence type="ECO:0000256" key="1">
    <source>
        <dbReference type="SAM" id="Phobius"/>
    </source>
</evidence>